<dbReference type="Gene3D" id="1.10.30.50">
    <property type="match status" value="1"/>
</dbReference>
<dbReference type="InterPro" id="IPR003615">
    <property type="entry name" value="HNH_nuc"/>
</dbReference>
<name>A0ABV7V9C6_9PROT</name>
<evidence type="ECO:0000313" key="2">
    <source>
        <dbReference type="EMBL" id="MFC3674058.1"/>
    </source>
</evidence>
<sequence length="398" mass="44460">MPVCIYCEKEKPASEMTLEHVIPKFLGGACAPDRLKTNRVCQKCNNDLGLFVDASFAKSYLVEGWLNQQAFRCYDPKKPTGLPLIFLHKLRLELPGISEIEDCDLYSGPLAERIIWVRHKDERLYWYTGGNPRTAKDRESRAYFFLSKRSHQDFDVVWRTFHAAFKGQKVRKVLAAQIEGLNPIDFGFSPPDALDQQRIDFLTEPRNFVAEQPKGQVALNLHHDFRFLAKLARGIGFCLVGDKALTGRYAEEVSQALRYRAGSEMPALRGVGSLHLAVGTAGEIIGHESAVVVILSQIPEGIGISLHIGPRVSSAVLCLEAGILTDGDRKSIGNGVALILFPFLGRAVELPLLDYLLHRLGQFRHPDLAQIEDQIGQNKDYFGNLAAISRQQHNTLTE</sequence>
<evidence type="ECO:0000259" key="1">
    <source>
        <dbReference type="Pfam" id="PF14279"/>
    </source>
</evidence>
<accession>A0ABV7V9C6</accession>
<dbReference type="CDD" id="cd00085">
    <property type="entry name" value="HNHc"/>
    <property type="match status" value="1"/>
</dbReference>
<feature type="domain" description="HNH endonuclease 5" evidence="1">
    <location>
        <begin position="4"/>
        <end position="60"/>
    </location>
</feature>
<dbReference type="RefSeq" id="WP_379725280.1">
    <property type="nucleotide sequence ID" value="NZ_JBHRYJ010000001.1"/>
</dbReference>
<keyword evidence="2" id="KW-0378">Hydrolase</keyword>
<keyword evidence="2" id="KW-0255">Endonuclease</keyword>
<keyword evidence="2" id="KW-0540">Nuclease</keyword>
<dbReference type="Proteomes" id="UP001595711">
    <property type="component" value="Unassembled WGS sequence"/>
</dbReference>
<reference evidence="3" key="1">
    <citation type="journal article" date="2019" name="Int. J. Syst. Evol. Microbiol.">
        <title>The Global Catalogue of Microorganisms (GCM) 10K type strain sequencing project: providing services to taxonomists for standard genome sequencing and annotation.</title>
        <authorList>
            <consortium name="The Broad Institute Genomics Platform"/>
            <consortium name="The Broad Institute Genome Sequencing Center for Infectious Disease"/>
            <person name="Wu L."/>
            <person name="Ma J."/>
        </authorList>
    </citation>
    <scope>NUCLEOTIDE SEQUENCE [LARGE SCALE GENOMIC DNA]</scope>
    <source>
        <strain evidence="3">KCTC 42182</strain>
    </source>
</reference>
<dbReference type="GO" id="GO:0004519">
    <property type="term" value="F:endonuclease activity"/>
    <property type="evidence" value="ECO:0007669"/>
    <property type="project" value="UniProtKB-KW"/>
</dbReference>
<organism evidence="2 3">
    <name type="scientific">Ferrovibrio xuzhouensis</name>
    <dbReference type="NCBI Taxonomy" id="1576914"/>
    <lineage>
        <taxon>Bacteria</taxon>
        <taxon>Pseudomonadati</taxon>
        <taxon>Pseudomonadota</taxon>
        <taxon>Alphaproteobacteria</taxon>
        <taxon>Rhodospirillales</taxon>
        <taxon>Rhodospirillaceae</taxon>
        <taxon>Ferrovibrio</taxon>
    </lineage>
</organism>
<evidence type="ECO:0000313" key="3">
    <source>
        <dbReference type="Proteomes" id="UP001595711"/>
    </source>
</evidence>
<keyword evidence="3" id="KW-1185">Reference proteome</keyword>
<proteinExistence type="predicted"/>
<dbReference type="InterPro" id="IPR029471">
    <property type="entry name" value="HNH_5"/>
</dbReference>
<comment type="caution">
    <text evidence="2">The sequence shown here is derived from an EMBL/GenBank/DDBJ whole genome shotgun (WGS) entry which is preliminary data.</text>
</comment>
<gene>
    <name evidence="2" type="ORF">ACFOOQ_00795</name>
</gene>
<dbReference type="Pfam" id="PF14279">
    <property type="entry name" value="HNH_5"/>
    <property type="match status" value="1"/>
</dbReference>
<dbReference type="EMBL" id="JBHRYJ010000001">
    <property type="protein sequence ID" value="MFC3674058.1"/>
    <property type="molecule type" value="Genomic_DNA"/>
</dbReference>
<protein>
    <submittedName>
        <fullName evidence="2">HNH endonuclease</fullName>
    </submittedName>
</protein>